<accession>A0AAF0BHU5</accession>
<feature type="domain" description="DJ-1/PfpI" evidence="1">
    <location>
        <begin position="6"/>
        <end position="163"/>
    </location>
</feature>
<evidence type="ECO:0000259" key="1">
    <source>
        <dbReference type="Pfam" id="PF01965"/>
    </source>
</evidence>
<gene>
    <name evidence="2" type="ORF">PH603_02500</name>
</gene>
<evidence type="ECO:0000313" key="3">
    <source>
        <dbReference type="Proteomes" id="UP001217500"/>
    </source>
</evidence>
<proteinExistence type="predicted"/>
<dbReference type="AlphaFoldDB" id="A0AAF0BHU5"/>
<dbReference type="KEGG" id="gso:PH603_02500"/>
<dbReference type="RefSeq" id="WP_289504347.1">
    <property type="nucleotide sequence ID" value="NZ_CP116805.1"/>
</dbReference>
<dbReference type="SUPFAM" id="SSF52317">
    <property type="entry name" value="Class I glutamine amidotransferase-like"/>
    <property type="match status" value="1"/>
</dbReference>
<name>A0AAF0BHU5_9PROT</name>
<keyword evidence="3" id="KW-1185">Reference proteome</keyword>
<dbReference type="Proteomes" id="UP001217500">
    <property type="component" value="Chromosome"/>
</dbReference>
<dbReference type="PANTHER" id="PTHR43130:SF2">
    <property type="entry name" value="DJ-1_PFPI DOMAIN-CONTAINING PROTEIN"/>
    <property type="match status" value="1"/>
</dbReference>
<dbReference type="GO" id="GO:0006355">
    <property type="term" value="P:regulation of DNA-templated transcription"/>
    <property type="evidence" value="ECO:0007669"/>
    <property type="project" value="TreeGrafter"/>
</dbReference>
<evidence type="ECO:0000313" key="2">
    <source>
        <dbReference type="EMBL" id="WCL54628.1"/>
    </source>
</evidence>
<sequence>MTIEIGFLLFNGMTQLDFAGPFEVLSRVPGARVHLVADSLDPITADTHLRLLPTVTYDDCPALNVVCVPGGPHVESVYENAAAIDFLRRQAAQADYVTSVCTGSLILGVAGLLDGYKATSHWTSLPLLAHFGAVPTKGRVVTDRNRITGGGVTAGIDFGLTVAAALVGETAAKMIQLGLEYDPAPPFNSGHPDVADKEITDAVLAAMQDRLDTRFKRAAEFA</sequence>
<dbReference type="CDD" id="cd03139">
    <property type="entry name" value="GATase1_PfpI_2"/>
    <property type="match status" value="1"/>
</dbReference>
<dbReference type="Gene3D" id="3.40.50.880">
    <property type="match status" value="1"/>
</dbReference>
<dbReference type="InterPro" id="IPR029062">
    <property type="entry name" value="Class_I_gatase-like"/>
</dbReference>
<dbReference type="EMBL" id="CP116805">
    <property type="protein sequence ID" value="WCL54628.1"/>
    <property type="molecule type" value="Genomic_DNA"/>
</dbReference>
<reference evidence="2" key="1">
    <citation type="submission" date="2023-01" db="EMBL/GenBank/DDBJ databases">
        <title>The genome sequence of Kordiimonadaceae bacterium 6D33.</title>
        <authorList>
            <person name="Liu Y."/>
        </authorList>
    </citation>
    <scope>NUCLEOTIDE SEQUENCE</scope>
    <source>
        <strain evidence="2">6D33</strain>
    </source>
</reference>
<protein>
    <submittedName>
        <fullName evidence="2">DJ-1/PfpI family protein</fullName>
    </submittedName>
</protein>
<dbReference type="InterPro" id="IPR002818">
    <property type="entry name" value="DJ-1/PfpI"/>
</dbReference>
<dbReference type="Pfam" id="PF01965">
    <property type="entry name" value="DJ-1_PfpI"/>
    <property type="match status" value="1"/>
</dbReference>
<dbReference type="PANTHER" id="PTHR43130">
    <property type="entry name" value="ARAC-FAMILY TRANSCRIPTIONAL REGULATOR"/>
    <property type="match status" value="1"/>
</dbReference>
<organism evidence="2 3">
    <name type="scientific">Gimibacter soli</name>
    <dbReference type="NCBI Taxonomy" id="3024400"/>
    <lineage>
        <taxon>Bacteria</taxon>
        <taxon>Pseudomonadati</taxon>
        <taxon>Pseudomonadota</taxon>
        <taxon>Alphaproteobacteria</taxon>
        <taxon>Kordiimonadales</taxon>
        <taxon>Temperatibacteraceae</taxon>
        <taxon>Gimibacter</taxon>
    </lineage>
</organism>
<dbReference type="InterPro" id="IPR052158">
    <property type="entry name" value="INH-QAR"/>
</dbReference>